<dbReference type="Pfam" id="PF05199">
    <property type="entry name" value="GMC_oxred_C"/>
    <property type="match status" value="1"/>
</dbReference>
<dbReference type="Gene3D" id="3.50.50.60">
    <property type="entry name" value="FAD/NAD(P)-binding domain"/>
    <property type="match status" value="2"/>
</dbReference>
<dbReference type="SUPFAM" id="SSF54373">
    <property type="entry name" value="FAD-linked reductases, C-terminal domain"/>
    <property type="match status" value="1"/>
</dbReference>
<sequence>MALGSLQRFIASQRAVTMSAQLPIIVVGAGTAGCTVVSHLANNTGHPILVLEPGGYGNDDDPHFLNFSDSELLVTTQDGYVQARAMGGGSAVNGMLLTGDEPEHLHSLTRMARTADVGTVGHELLAHGGRLSRLWWNGGRWNPARAVHHLIEERRVSVLSTPVTKIGHDNGVVTGVSCNGEHINAKAVVLCAGAITSPGLLLGSGLHDFNPTIGEGLQNHPTVTAQFAVSAEQLGRFDTAVVREWSTKSGGLMLNVAYERVAKNHSDIGALSVSLMNPASRGRVELSADGVPKPDFRYLEVLEDLVNLVEGVRDLLTLLRSGNFTSDPTSISVEGRALADLMNWDDVELGSWLQQSVKGVSHATSSCAQAVNPLGQLVGVENCWVADASVLPRVPTETPAAPVTMEALRIARNIGETLS</sequence>
<dbReference type="InterPro" id="IPR007867">
    <property type="entry name" value="GMC_OxRtase_C"/>
</dbReference>
<dbReference type="Pfam" id="PF00732">
    <property type="entry name" value="GMC_oxred_N"/>
    <property type="match status" value="1"/>
</dbReference>
<dbReference type="AlphaFoldDB" id="A0A6J6M254"/>
<evidence type="ECO:0000259" key="7">
    <source>
        <dbReference type="Pfam" id="PF05199"/>
    </source>
</evidence>
<evidence type="ECO:0000256" key="3">
    <source>
        <dbReference type="ARBA" id="ARBA00022630"/>
    </source>
</evidence>
<name>A0A6J6M254_9ZZZZ</name>
<evidence type="ECO:0000256" key="5">
    <source>
        <dbReference type="ARBA" id="ARBA00023002"/>
    </source>
</evidence>
<comment type="similarity">
    <text evidence="2">Belongs to the GMC oxidoreductase family.</text>
</comment>
<accession>A0A6J6M254</accession>
<dbReference type="InterPro" id="IPR000172">
    <property type="entry name" value="GMC_OxRdtase_N"/>
</dbReference>
<dbReference type="PIRSF" id="PIRSF000137">
    <property type="entry name" value="Alcohol_oxidase"/>
    <property type="match status" value="1"/>
</dbReference>
<reference evidence="8" key="1">
    <citation type="submission" date="2020-05" db="EMBL/GenBank/DDBJ databases">
        <authorList>
            <person name="Chiriac C."/>
            <person name="Salcher M."/>
            <person name="Ghai R."/>
            <person name="Kavagutti S V."/>
        </authorList>
    </citation>
    <scope>NUCLEOTIDE SEQUENCE</scope>
</reference>
<dbReference type="EMBL" id="CAEZWV010000008">
    <property type="protein sequence ID" value="CAB4667188.1"/>
    <property type="molecule type" value="Genomic_DNA"/>
</dbReference>
<dbReference type="GO" id="GO:0016614">
    <property type="term" value="F:oxidoreductase activity, acting on CH-OH group of donors"/>
    <property type="evidence" value="ECO:0007669"/>
    <property type="project" value="InterPro"/>
</dbReference>
<evidence type="ECO:0000256" key="2">
    <source>
        <dbReference type="ARBA" id="ARBA00010790"/>
    </source>
</evidence>
<dbReference type="InterPro" id="IPR051473">
    <property type="entry name" value="P2Ox-like"/>
</dbReference>
<feature type="domain" description="Glucose-methanol-choline oxidoreductase C-terminal" evidence="7">
    <location>
        <begin position="278"/>
        <end position="405"/>
    </location>
</feature>
<dbReference type="Gene3D" id="3.30.560.10">
    <property type="entry name" value="Glucose Oxidase, domain 3"/>
    <property type="match status" value="1"/>
</dbReference>
<organism evidence="8">
    <name type="scientific">freshwater metagenome</name>
    <dbReference type="NCBI Taxonomy" id="449393"/>
    <lineage>
        <taxon>unclassified sequences</taxon>
        <taxon>metagenomes</taxon>
        <taxon>ecological metagenomes</taxon>
    </lineage>
</organism>
<keyword evidence="5" id="KW-0560">Oxidoreductase</keyword>
<dbReference type="InterPro" id="IPR012132">
    <property type="entry name" value="GMC_OxRdtase"/>
</dbReference>
<evidence type="ECO:0000313" key="8">
    <source>
        <dbReference type="EMBL" id="CAB4667188.1"/>
    </source>
</evidence>
<feature type="domain" description="Glucose-methanol-choline oxidoreductase N-terminal" evidence="6">
    <location>
        <begin position="140"/>
        <end position="221"/>
    </location>
</feature>
<dbReference type="GO" id="GO:0050660">
    <property type="term" value="F:flavin adenine dinucleotide binding"/>
    <property type="evidence" value="ECO:0007669"/>
    <property type="project" value="InterPro"/>
</dbReference>
<evidence type="ECO:0000256" key="4">
    <source>
        <dbReference type="ARBA" id="ARBA00022827"/>
    </source>
</evidence>
<dbReference type="SUPFAM" id="SSF51905">
    <property type="entry name" value="FAD/NAD(P)-binding domain"/>
    <property type="match status" value="1"/>
</dbReference>
<gene>
    <name evidence="8" type="ORF">UFOPK2295_00572</name>
</gene>
<comment type="cofactor">
    <cofactor evidence="1">
        <name>FAD</name>
        <dbReference type="ChEBI" id="CHEBI:57692"/>
    </cofactor>
</comment>
<dbReference type="InterPro" id="IPR036188">
    <property type="entry name" value="FAD/NAD-bd_sf"/>
</dbReference>
<proteinExistence type="inferred from homology"/>
<dbReference type="PANTHER" id="PTHR42784">
    <property type="entry name" value="PYRANOSE 2-OXIDASE"/>
    <property type="match status" value="1"/>
</dbReference>
<evidence type="ECO:0000259" key="6">
    <source>
        <dbReference type="Pfam" id="PF00732"/>
    </source>
</evidence>
<keyword evidence="4" id="KW-0274">FAD</keyword>
<protein>
    <submittedName>
        <fullName evidence="8">Unannotated protein</fullName>
    </submittedName>
</protein>
<keyword evidence="3" id="KW-0285">Flavoprotein</keyword>
<evidence type="ECO:0000256" key="1">
    <source>
        <dbReference type="ARBA" id="ARBA00001974"/>
    </source>
</evidence>
<dbReference type="PANTHER" id="PTHR42784:SF1">
    <property type="entry name" value="PYRANOSE 2-OXIDASE"/>
    <property type="match status" value="1"/>
</dbReference>